<dbReference type="GO" id="GO:0034625">
    <property type="term" value="P:fatty acid elongation, monounsaturated fatty acid"/>
    <property type="evidence" value="ECO:0007669"/>
    <property type="project" value="TreeGrafter"/>
</dbReference>
<dbReference type="InterPro" id="IPR030457">
    <property type="entry name" value="ELO_CS"/>
</dbReference>
<dbReference type="OrthoDB" id="434092at2759"/>
<keyword evidence="4 12" id="KW-0808">Transferase</keyword>
<dbReference type="EC" id="2.3.1.-" evidence="12"/>
<evidence type="ECO:0000256" key="2">
    <source>
        <dbReference type="ARBA" id="ARBA00007263"/>
    </source>
</evidence>
<organism evidence="13 14">
    <name type="scientific">Galerina marginata (strain CBS 339.88)</name>
    <dbReference type="NCBI Taxonomy" id="685588"/>
    <lineage>
        <taxon>Eukaryota</taxon>
        <taxon>Fungi</taxon>
        <taxon>Dikarya</taxon>
        <taxon>Basidiomycota</taxon>
        <taxon>Agaricomycotina</taxon>
        <taxon>Agaricomycetes</taxon>
        <taxon>Agaricomycetidae</taxon>
        <taxon>Agaricales</taxon>
        <taxon>Agaricineae</taxon>
        <taxon>Strophariaceae</taxon>
        <taxon>Galerina</taxon>
    </lineage>
</organism>
<evidence type="ECO:0000256" key="12">
    <source>
        <dbReference type="RuleBase" id="RU361115"/>
    </source>
</evidence>
<reference evidence="14" key="1">
    <citation type="journal article" date="2014" name="Proc. Natl. Acad. Sci. U.S.A.">
        <title>Extensive sampling of basidiomycete genomes demonstrates inadequacy of the white-rot/brown-rot paradigm for wood decay fungi.</title>
        <authorList>
            <person name="Riley R."/>
            <person name="Salamov A.A."/>
            <person name="Brown D.W."/>
            <person name="Nagy L.G."/>
            <person name="Floudas D."/>
            <person name="Held B.W."/>
            <person name="Levasseur A."/>
            <person name="Lombard V."/>
            <person name="Morin E."/>
            <person name="Otillar R."/>
            <person name="Lindquist E.A."/>
            <person name="Sun H."/>
            <person name="LaButti K.M."/>
            <person name="Schmutz J."/>
            <person name="Jabbour D."/>
            <person name="Luo H."/>
            <person name="Baker S.E."/>
            <person name="Pisabarro A.G."/>
            <person name="Walton J.D."/>
            <person name="Blanchette R.A."/>
            <person name="Henrissat B."/>
            <person name="Martin F."/>
            <person name="Cullen D."/>
            <person name="Hibbett D.S."/>
            <person name="Grigoriev I.V."/>
        </authorList>
    </citation>
    <scope>NUCLEOTIDE SEQUENCE [LARGE SCALE GENOMIC DNA]</scope>
    <source>
        <strain evidence="14">CBS 339.88</strain>
    </source>
</reference>
<feature type="transmembrane region" description="Helical" evidence="12">
    <location>
        <begin position="244"/>
        <end position="264"/>
    </location>
</feature>
<evidence type="ECO:0000256" key="7">
    <source>
        <dbReference type="ARBA" id="ARBA00022989"/>
    </source>
</evidence>
<gene>
    <name evidence="13" type="ORF">GALMADRAFT_91773</name>
</gene>
<evidence type="ECO:0000256" key="11">
    <source>
        <dbReference type="ARBA" id="ARBA00047375"/>
    </source>
</evidence>
<evidence type="ECO:0000256" key="10">
    <source>
        <dbReference type="ARBA" id="ARBA00023160"/>
    </source>
</evidence>
<dbReference type="HOGENOM" id="CLU_048483_6_1_1"/>
<dbReference type="InterPro" id="IPR002076">
    <property type="entry name" value="ELO_fam"/>
</dbReference>
<feature type="transmembrane region" description="Helical" evidence="12">
    <location>
        <begin position="38"/>
        <end position="57"/>
    </location>
</feature>
<evidence type="ECO:0000256" key="6">
    <source>
        <dbReference type="ARBA" id="ARBA00022832"/>
    </source>
</evidence>
<dbReference type="PANTHER" id="PTHR11157">
    <property type="entry name" value="FATTY ACID ACYL TRANSFERASE-RELATED"/>
    <property type="match status" value="1"/>
</dbReference>
<keyword evidence="10 12" id="KW-0275">Fatty acid biosynthesis</keyword>
<feature type="transmembrane region" description="Helical" evidence="12">
    <location>
        <begin position="69"/>
        <end position="96"/>
    </location>
</feature>
<dbReference type="PROSITE" id="PS01188">
    <property type="entry name" value="ELO"/>
    <property type="match status" value="1"/>
</dbReference>
<dbReference type="GO" id="GO:0019367">
    <property type="term" value="P:fatty acid elongation, saturated fatty acid"/>
    <property type="evidence" value="ECO:0007669"/>
    <property type="project" value="TreeGrafter"/>
</dbReference>
<evidence type="ECO:0000256" key="5">
    <source>
        <dbReference type="ARBA" id="ARBA00022692"/>
    </source>
</evidence>
<name>A0A067TMD9_GALM3</name>
<dbReference type="GO" id="GO:0009922">
    <property type="term" value="F:fatty acid elongase activity"/>
    <property type="evidence" value="ECO:0007669"/>
    <property type="project" value="UniProtKB-EC"/>
</dbReference>
<dbReference type="AlphaFoldDB" id="A0A067TMD9"/>
<dbReference type="GO" id="GO:0034626">
    <property type="term" value="P:fatty acid elongation, polyunsaturated fatty acid"/>
    <property type="evidence" value="ECO:0007669"/>
    <property type="project" value="TreeGrafter"/>
</dbReference>
<dbReference type="GO" id="GO:0005789">
    <property type="term" value="C:endoplasmic reticulum membrane"/>
    <property type="evidence" value="ECO:0007669"/>
    <property type="project" value="TreeGrafter"/>
</dbReference>
<keyword evidence="7 12" id="KW-1133">Transmembrane helix</keyword>
<keyword evidence="3 12" id="KW-0444">Lipid biosynthesis</keyword>
<protein>
    <recommendedName>
        <fullName evidence="12">Elongation of fatty acids protein</fullName>
        <ecNumber evidence="12">2.3.1.-</ecNumber>
    </recommendedName>
</protein>
<dbReference type="Pfam" id="PF01151">
    <property type="entry name" value="ELO"/>
    <property type="match status" value="1"/>
</dbReference>
<accession>A0A067TMD9</accession>
<keyword evidence="8 12" id="KW-0443">Lipid metabolism</keyword>
<evidence type="ECO:0000256" key="9">
    <source>
        <dbReference type="ARBA" id="ARBA00023136"/>
    </source>
</evidence>
<sequence>MSAMSTLANFLLDNTLFRLPPQLYSYVEGTTPLSTDRAVLSALTSYLVVIFSIQAFMKNHKPLKLTRLFRVHNFILSSGSLLLLILMLEEILPIIWNNGFYHAVCASEAWTPKLEFYYMVNYYFKYLELLDTVFLALKKKPLQFLHVFHHYATAVLCYVQLNEQTSMSWAVISVNLAVHVVMYYYYYATAGGAKLWWKKYLTIMQIGQFIIDLACVYFGIYQRMAFEYYPHLPIIGSCAGTKKAAVFASTILTSYLGLFIHFYFQTYKESPSSKKFISNGVANYHANGKANGKVYGEDRAYENNEHVFCVQ</sequence>
<dbReference type="PANTHER" id="PTHR11157:SF134">
    <property type="entry name" value="ELONGATION OF FATTY ACIDS PROTEIN 1-RELATED"/>
    <property type="match status" value="1"/>
</dbReference>
<comment type="subcellular location">
    <subcellularLocation>
        <location evidence="1">Membrane</location>
        <topology evidence="1">Multi-pass membrane protein</topology>
    </subcellularLocation>
</comment>
<evidence type="ECO:0000256" key="1">
    <source>
        <dbReference type="ARBA" id="ARBA00004141"/>
    </source>
</evidence>
<dbReference type="Proteomes" id="UP000027222">
    <property type="component" value="Unassembled WGS sequence"/>
</dbReference>
<evidence type="ECO:0000313" key="14">
    <source>
        <dbReference type="Proteomes" id="UP000027222"/>
    </source>
</evidence>
<dbReference type="GO" id="GO:0042761">
    <property type="term" value="P:very long-chain fatty acid biosynthetic process"/>
    <property type="evidence" value="ECO:0007669"/>
    <property type="project" value="TreeGrafter"/>
</dbReference>
<keyword evidence="6 12" id="KW-0276">Fatty acid metabolism</keyword>
<comment type="similarity">
    <text evidence="2 12">Belongs to the ELO family.</text>
</comment>
<dbReference type="EMBL" id="KL142371">
    <property type="protein sequence ID" value="KDR81079.1"/>
    <property type="molecule type" value="Genomic_DNA"/>
</dbReference>
<keyword evidence="9 12" id="KW-0472">Membrane</keyword>
<dbReference type="STRING" id="685588.A0A067TMD9"/>
<evidence type="ECO:0000256" key="4">
    <source>
        <dbReference type="ARBA" id="ARBA00022679"/>
    </source>
</evidence>
<proteinExistence type="inferred from homology"/>
<keyword evidence="5 12" id="KW-0812">Transmembrane</keyword>
<comment type="catalytic activity">
    <reaction evidence="11">
        <text>a very-long-chain acyl-CoA + malonyl-CoA + H(+) = a very-long-chain 3-oxoacyl-CoA + CO2 + CoA</text>
        <dbReference type="Rhea" id="RHEA:32727"/>
        <dbReference type="ChEBI" id="CHEBI:15378"/>
        <dbReference type="ChEBI" id="CHEBI:16526"/>
        <dbReference type="ChEBI" id="CHEBI:57287"/>
        <dbReference type="ChEBI" id="CHEBI:57384"/>
        <dbReference type="ChEBI" id="CHEBI:90725"/>
        <dbReference type="ChEBI" id="CHEBI:90736"/>
        <dbReference type="EC" id="2.3.1.199"/>
    </reaction>
</comment>
<dbReference type="GO" id="GO:0030148">
    <property type="term" value="P:sphingolipid biosynthetic process"/>
    <property type="evidence" value="ECO:0007669"/>
    <property type="project" value="TreeGrafter"/>
</dbReference>
<feature type="transmembrane region" description="Helical" evidence="12">
    <location>
        <begin position="167"/>
        <end position="188"/>
    </location>
</feature>
<keyword evidence="14" id="KW-1185">Reference proteome</keyword>
<evidence type="ECO:0000256" key="8">
    <source>
        <dbReference type="ARBA" id="ARBA00023098"/>
    </source>
</evidence>
<comment type="catalytic activity">
    <reaction evidence="12">
        <text>an acyl-CoA + malonyl-CoA + H(+) = a 3-oxoacyl-CoA + CO2 + CoA</text>
        <dbReference type="Rhea" id="RHEA:50252"/>
        <dbReference type="ChEBI" id="CHEBI:15378"/>
        <dbReference type="ChEBI" id="CHEBI:16526"/>
        <dbReference type="ChEBI" id="CHEBI:57287"/>
        <dbReference type="ChEBI" id="CHEBI:57384"/>
        <dbReference type="ChEBI" id="CHEBI:58342"/>
        <dbReference type="ChEBI" id="CHEBI:90726"/>
    </reaction>
    <physiologicalReaction direction="left-to-right" evidence="12">
        <dbReference type="Rhea" id="RHEA:50253"/>
    </physiologicalReaction>
</comment>
<feature type="transmembrane region" description="Helical" evidence="12">
    <location>
        <begin position="200"/>
        <end position="224"/>
    </location>
</feature>
<evidence type="ECO:0000313" key="13">
    <source>
        <dbReference type="EMBL" id="KDR81079.1"/>
    </source>
</evidence>
<evidence type="ECO:0000256" key="3">
    <source>
        <dbReference type="ARBA" id="ARBA00022516"/>
    </source>
</evidence>